<name>A0A0B7MQR4_9FIRM</name>
<keyword evidence="1" id="KW-0472">Membrane</keyword>
<dbReference type="Pfam" id="PF06695">
    <property type="entry name" value="Sm_multidrug_ex"/>
    <property type="match status" value="1"/>
</dbReference>
<gene>
    <name evidence="2" type="ORF">SSCH_910009</name>
</gene>
<dbReference type="Proteomes" id="UP000046155">
    <property type="component" value="Unassembled WGS sequence"/>
</dbReference>
<accession>A0A0B7MQR4</accession>
<feature type="transmembrane region" description="Helical" evidence="1">
    <location>
        <begin position="91"/>
        <end position="117"/>
    </location>
</feature>
<feature type="transmembrane region" description="Helical" evidence="1">
    <location>
        <begin position="123"/>
        <end position="149"/>
    </location>
</feature>
<keyword evidence="3" id="KW-1185">Reference proteome</keyword>
<evidence type="ECO:0000313" key="3">
    <source>
        <dbReference type="Proteomes" id="UP000046155"/>
    </source>
</evidence>
<sequence length="150" mass="15694">METVKLLTILSLAALELWAAIPAGFVMNAHPVAIGVATAVGATLGVVIIVLLGDRFRAWLLGRKQKNREDDPSKAKEGGRQETIKKIWNRYGVAGLGLLAPLITGAPLGAALGIALGAPVGKLLFWMTVGVVLWSTLLTTVGALGISVFQ</sequence>
<dbReference type="OrthoDB" id="6400183at2"/>
<protein>
    <submittedName>
        <fullName evidence="2">Putative membrane protein</fullName>
    </submittedName>
</protein>
<feature type="transmembrane region" description="Helical" evidence="1">
    <location>
        <begin position="29"/>
        <end position="53"/>
    </location>
</feature>
<organism evidence="2 3">
    <name type="scientific">Syntrophaceticus schinkii</name>
    <dbReference type="NCBI Taxonomy" id="499207"/>
    <lineage>
        <taxon>Bacteria</taxon>
        <taxon>Bacillati</taxon>
        <taxon>Bacillota</taxon>
        <taxon>Clostridia</taxon>
        <taxon>Thermoanaerobacterales</taxon>
        <taxon>Thermoanaerobacterales Family III. Incertae Sedis</taxon>
        <taxon>Syntrophaceticus</taxon>
    </lineage>
</organism>
<evidence type="ECO:0000313" key="2">
    <source>
        <dbReference type="EMBL" id="CEO90498.1"/>
    </source>
</evidence>
<reference evidence="3" key="1">
    <citation type="submission" date="2015-01" db="EMBL/GenBank/DDBJ databases">
        <authorList>
            <person name="Manzoor Shahid"/>
            <person name="Zubair Saima"/>
        </authorList>
    </citation>
    <scope>NUCLEOTIDE SEQUENCE [LARGE SCALE GENOMIC DNA]</scope>
    <source>
        <strain evidence="3">Sp3</strain>
    </source>
</reference>
<dbReference type="AlphaFoldDB" id="A0A0B7MQR4"/>
<dbReference type="EMBL" id="CDRZ01000293">
    <property type="protein sequence ID" value="CEO90498.1"/>
    <property type="molecule type" value="Genomic_DNA"/>
</dbReference>
<keyword evidence="1" id="KW-0812">Transmembrane</keyword>
<proteinExistence type="predicted"/>
<keyword evidence="1" id="KW-1133">Transmembrane helix</keyword>
<dbReference type="RefSeq" id="WP_044666248.1">
    <property type="nucleotide sequence ID" value="NZ_CDRZ01000293.1"/>
</dbReference>
<evidence type="ECO:0000256" key="1">
    <source>
        <dbReference type="SAM" id="Phobius"/>
    </source>
</evidence>
<dbReference type="InterPro" id="IPR009577">
    <property type="entry name" value="Sm_multidrug_ex"/>
</dbReference>